<dbReference type="Gene3D" id="3.30.370.10">
    <property type="entry name" value="Barstar-like"/>
    <property type="match status" value="1"/>
</dbReference>
<evidence type="ECO:0000256" key="1">
    <source>
        <dbReference type="ARBA" id="ARBA00006845"/>
    </source>
</evidence>
<keyword evidence="4" id="KW-1185">Reference proteome</keyword>
<evidence type="ECO:0000313" key="4">
    <source>
        <dbReference type="Proteomes" id="UP001595764"/>
    </source>
</evidence>
<comment type="similarity">
    <text evidence="1">Belongs to the barstar family.</text>
</comment>
<evidence type="ECO:0000259" key="2">
    <source>
        <dbReference type="Pfam" id="PF01337"/>
    </source>
</evidence>
<proteinExistence type="inferred from homology"/>
<dbReference type="Proteomes" id="UP001595764">
    <property type="component" value="Unassembled WGS sequence"/>
</dbReference>
<dbReference type="SUPFAM" id="SSF52038">
    <property type="entry name" value="Barstar-related"/>
    <property type="match status" value="1"/>
</dbReference>
<gene>
    <name evidence="3" type="ORF">ACFORO_02310</name>
</gene>
<dbReference type="InterPro" id="IPR035905">
    <property type="entry name" value="Barstar-like_sf"/>
</dbReference>
<evidence type="ECO:0000313" key="3">
    <source>
        <dbReference type="EMBL" id="MFC3508986.1"/>
    </source>
</evidence>
<dbReference type="Pfam" id="PF01337">
    <property type="entry name" value="Barstar"/>
    <property type="match status" value="1"/>
</dbReference>
<accession>A0ABV7QAQ2</accession>
<protein>
    <submittedName>
        <fullName evidence="3">Barstar family protein</fullName>
    </submittedName>
</protein>
<sequence>MPLYRVVSEEDRPDFVLAFESLSGFFVDETTAGKAVLEGISGAAPPATVDDAVIEVVDDSGKAIGSYCLGRLELRQKNISRAPDGSISLEVRCGGGEPYPHAQEIWARWSRGSILPREWTRYPATQHGDWLHVVQNAWFTSGKRALRYGTGDIVIDGQGLSSEDSFYCAIGEAANGPGGYFGSNLDALDDCVRNGSETGHHYSVVWSAAEISRRVLGEDFVTVVTEIFGAHRVALR</sequence>
<feature type="domain" description="Barstar (barnase inhibitor)" evidence="2">
    <location>
        <begin position="153"/>
        <end position="224"/>
    </location>
</feature>
<name>A0ABV7QAQ2_9PSEU</name>
<reference evidence="4" key="1">
    <citation type="journal article" date="2019" name="Int. J. Syst. Evol. Microbiol.">
        <title>The Global Catalogue of Microorganisms (GCM) 10K type strain sequencing project: providing services to taxonomists for standard genome sequencing and annotation.</title>
        <authorList>
            <consortium name="The Broad Institute Genomics Platform"/>
            <consortium name="The Broad Institute Genome Sequencing Center for Infectious Disease"/>
            <person name="Wu L."/>
            <person name="Ma J."/>
        </authorList>
    </citation>
    <scope>NUCLEOTIDE SEQUENCE [LARGE SCALE GENOMIC DNA]</scope>
    <source>
        <strain evidence="4">CGMCC 4.7682</strain>
    </source>
</reference>
<comment type="caution">
    <text evidence="3">The sequence shown here is derived from an EMBL/GenBank/DDBJ whole genome shotgun (WGS) entry which is preliminary data.</text>
</comment>
<dbReference type="EMBL" id="JBHRWI010000003">
    <property type="protein sequence ID" value="MFC3508986.1"/>
    <property type="molecule type" value="Genomic_DNA"/>
</dbReference>
<dbReference type="RefSeq" id="WP_377868828.1">
    <property type="nucleotide sequence ID" value="NZ_JBHMAY010000010.1"/>
</dbReference>
<dbReference type="InterPro" id="IPR000468">
    <property type="entry name" value="Barstar"/>
</dbReference>
<organism evidence="3 4">
    <name type="scientific">Amycolatopsis halotolerans</name>
    <dbReference type="NCBI Taxonomy" id="330083"/>
    <lineage>
        <taxon>Bacteria</taxon>
        <taxon>Bacillati</taxon>
        <taxon>Actinomycetota</taxon>
        <taxon>Actinomycetes</taxon>
        <taxon>Pseudonocardiales</taxon>
        <taxon>Pseudonocardiaceae</taxon>
        <taxon>Amycolatopsis</taxon>
    </lineage>
</organism>